<evidence type="ECO:0008006" key="4">
    <source>
        <dbReference type="Google" id="ProtNLM"/>
    </source>
</evidence>
<accession>A0ABY5J5U2</accession>
<dbReference type="EMBL" id="CP101808">
    <property type="protein sequence ID" value="UUD37058.1"/>
    <property type="molecule type" value="Genomic_DNA"/>
</dbReference>
<gene>
    <name evidence="2" type="ORF">NPA09_00570</name>
</gene>
<evidence type="ECO:0000313" key="2">
    <source>
        <dbReference type="EMBL" id="UUD37058.1"/>
    </source>
</evidence>
<feature type="transmembrane region" description="Helical" evidence="1">
    <location>
        <begin position="192"/>
        <end position="210"/>
    </location>
</feature>
<organism evidence="2 3">
    <name type="scientific">Mycoplasmopsis equigenitalium</name>
    <dbReference type="NCBI Taxonomy" id="114883"/>
    <lineage>
        <taxon>Bacteria</taxon>
        <taxon>Bacillati</taxon>
        <taxon>Mycoplasmatota</taxon>
        <taxon>Mycoplasmoidales</taxon>
        <taxon>Metamycoplasmataceae</taxon>
        <taxon>Mycoplasmopsis</taxon>
    </lineage>
</organism>
<dbReference type="RefSeq" id="WP_129722393.1">
    <property type="nucleotide sequence ID" value="NZ_CP101808.1"/>
</dbReference>
<proteinExistence type="predicted"/>
<feature type="transmembrane region" description="Helical" evidence="1">
    <location>
        <begin position="117"/>
        <end position="137"/>
    </location>
</feature>
<feature type="transmembrane region" description="Helical" evidence="1">
    <location>
        <begin position="52"/>
        <end position="72"/>
    </location>
</feature>
<feature type="transmembrane region" description="Helical" evidence="1">
    <location>
        <begin position="92"/>
        <end position="110"/>
    </location>
</feature>
<evidence type="ECO:0000256" key="1">
    <source>
        <dbReference type="SAM" id="Phobius"/>
    </source>
</evidence>
<protein>
    <recommendedName>
        <fullName evidence="4">ECF transporter S component</fullName>
    </recommendedName>
</protein>
<feature type="transmembrane region" description="Helical" evidence="1">
    <location>
        <begin position="20"/>
        <end position="40"/>
    </location>
</feature>
<feature type="transmembrane region" description="Helical" evidence="1">
    <location>
        <begin position="157"/>
        <end position="180"/>
    </location>
</feature>
<dbReference type="Proteomes" id="UP001059576">
    <property type="component" value="Chromosome"/>
</dbReference>
<sequence>MNIVWVRTKSAFKFNVFEIAISGMLLTMFLLATAIAKLSLGRIINLSIEIPFWIIFGILLGAIKGSFLAVIADTLSMMLLSPSGLAFWMIEYAIVPPAIVIISSVLFYFYTKHKVPTTLVISSILYLVLAINIAILVTNQNRIYKSDNSDSFPRALILWLTVGFSLLIAFFTCFMVVGYFVTKKINEKIIKYLFLFAIVSVIIVIFRWLYGPYVFIVYWNRFMANTSTSSGKLRLEKDYSLYAFYQTRIILKSMIEIPFFTLVMIPISSVLLILKEKTYNSIYENKW</sequence>
<keyword evidence="1" id="KW-1133">Transmembrane helix</keyword>
<feature type="transmembrane region" description="Helical" evidence="1">
    <location>
        <begin position="249"/>
        <end position="274"/>
    </location>
</feature>
<reference evidence="2" key="1">
    <citation type="submission" date="2022-07" db="EMBL/GenBank/DDBJ databases">
        <title>Complete genome of Mycoplasma equigenitalium type strain T37.</title>
        <authorList>
            <person name="Spergser J."/>
        </authorList>
    </citation>
    <scope>NUCLEOTIDE SEQUENCE</scope>
    <source>
        <strain evidence="2">T37</strain>
    </source>
</reference>
<keyword evidence="1" id="KW-0812">Transmembrane</keyword>
<evidence type="ECO:0000313" key="3">
    <source>
        <dbReference type="Proteomes" id="UP001059576"/>
    </source>
</evidence>
<name>A0ABY5J5U2_9BACT</name>
<keyword evidence="1" id="KW-0472">Membrane</keyword>
<keyword evidence="3" id="KW-1185">Reference proteome</keyword>